<dbReference type="SUPFAM" id="SSF56059">
    <property type="entry name" value="Glutathione synthetase ATP-binding domain-like"/>
    <property type="match status" value="1"/>
</dbReference>
<dbReference type="InterPro" id="IPR039523">
    <property type="entry name" value="RimK-rel_E_lig_ATP-grasp"/>
</dbReference>
<organism evidence="2 3">
    <name type="scientific">Falsiroseomonas algicola</name>
    <dbReference type="NCBI Taxonomy" id="2716930"/>
    <lineage>
        <taxon>Bacteria</taxon>
        <taxon>Pseudomonadati</taxon>
        <taxon>Pseudomonadota</taxon>
        <taxon>Alphaproteobacteria</taxon>
        <taxon>Acetobacterales</taxon>
        <taxon>Roseomonadaceae</taxon>
        <taxon>Falsiroseomonas</taxon>
    </lineage>
</organism>
<evidence type="ECO:0000313" key="2">
    <source>
        <dbReference type="EMBL" id="NGM24192.1"/>
    </source>
</evidence>
<gene>
    <name evidence="2" type="ORF">G3576_29655</name>
</gene>
<dbReference type="AlphaFoldDB" id="A0A6M1LW37"/>
<sequence length="320" mass="33408">MTGARPMEAHVWRDVAGGRHPLPARAAALLLPRLGDSAAHALLADKLATADHLAATGIPFPALHGMLRRGETPDLPALARHAAQGALFLKPRHGHGGRGAFTLAWQAGEWLLDGRVLAPAALAARLEQLTRRDDMLVQERLMAPAALADWVVAGRAPVLRLATARHPGGMPFLHGALLTLAVPGRSPHHFLDGAIHAALDPATGLLAPGRSLAAPRRRTTRLPWNGARLEGLPVPAFPDAVAVALRAMTALPPVPLIHWDMIVTDAGPVLLEGNSAGNWILASLPGLDGLDAGPLAPLLTAWAAVGAAAAGLLDAPRHHR</sequence>
<dbReference type="EMBL" id="JAAIKB010000027">
    <property type="protein sequence ID" value="NGM24192.1"/>
    <property type="molecule type" value="Genomic_DNA"/>
</dbReference>
<name>A0A6M1LW37_9PROT</name>
<feature type="domain" description="Alpha-L-glutamate ligase-related protein ATP-grasp" evidence="1">
    <location>
        <begin position="32"/>
        <end position="276"/>
    </location>
</feature>
<dbReference type="RefSeq" id="WP_164698108.1">
    <property type="nucleotide sequence ID" value="NZ_JAAIKB010000027.1"/>
</dbReference>
<dbReference type="Proteomes" id="UP000475385">
    <property type="component" value="Unassembled WGS sequence"/>
</dbReference>
<proteinExistence type="predicted"/>
<dbReference type="Pfam" id="PF14397">
    <property type="entry name" value="ATPgrasp_ST"/>
    <property type="match status" value="1"/>
</dbReference>
<protein>
    <recommendedName>
        <fullName evidence="1">Alpha-L-glutamate ligase-related protein ATP-grasp domain-containing protein</fullName>
    </recommendedName>
</protein>
<keyword evidence="3" id="KW-1185">Reference proteome</keyword>
<evidence type="ECO:0000313" key="3">
    <source>
        <dbReference type="Proteomes" id="UP000475385"/>
    </source>
</evidence>
<accession>A0A6M1LW37</accession>
<comment type="caution">
    <text evidence="2">The sequence shown here is derived from an EMBL/GenBank/DDBJ whole genome shotgun (WGS) entry which is preliminary data.</text>
</comment>
<evidence type="ECO:0000259" key="1">
    <source>
        <dbReference type="Pfam" id="PF14397"/>
    </source>
</evidence>
<reference evidence="2 3" key="1">
    <citation type="submission" date="2020-03" db="EMBL/GenBank/DDBJ databases">
        <title>Roseomonas stagni sp. nov., isolated from pond water in Japan.</title>
        <authorList>
            <person name="Furuhata K."/>
            <person name="Miyamoto H."/>
            <person name="Goto K."/>
        </authorList>
    </citation>
    <scope>NUCLEOTIDE SEQUENCE [LARGE SCALE GENOMIC DNA]</scope>
    <source>
        <strain evidence="2 3">PeD5</strain>
    </source>
</reference>